<reference evidence="1 2" key="1">
    <citation type="journal article" date="2022" name="Genome Biol. Evol.">
        <title>The Spruce Budworm Genome: Reconstructing the Evolutionary History of Antifreeze Proteins.</title>
        <authorList>
            <person name="Beliveau C."/>
            <person name="Gagne P."/>
            <person name="Picq S."/>
            <person name="Vernygora O."/>
            <person name="Keeling C.I."/>
            <person name="Pinkney K."/>
            <person name="Doucet D."/>
            <person name="Wen F."/>
            <person name="Johnston J.S."/>
            <person name="Maaroufi H."/>
            <person name="Boyle B."/>
            <person name="Laroche J."/>
            <person name="Dewar K."/>
            <person name="Juretic N."/>
            <person name="Blackburn G."/>
            <person name="Nisole A."/>
            <person name="Brunet B."/>
            <person name="Brandao M."/>
            <person name="Lumley L."/>
            <person name="Duan J."/>
            <person name="Quan G."/>
            <person name="Lucarotti C.J."/>
            <person name="Roe A.D."/>
            <person name="Sperling F.A.H."/>
            <person name="Levesque R.C."/>
            <person name="Cusson M."/>
        </authorList>
    </citation>
    <scope>NUCLEOTIDE SEQUENCE [LARGE SCALE GENOMIC DNA]</scope>
    <source>
        <strain evidence="1">Glfc:IPQL:Cfum</strain>
    </source>
</reference>
<sequence>MAIAPTLRVAEVVDAVYKPLDVKFPRDSSADWCGAFLYGCISIAMGIKIFIITRYIIEIFHRRGETRRGEPSEPPRGLLYKFQFSSLLVSSRLAGLGADDCAGHRNKSVNTPEDSTYTSVLDILAAASAHRVATTALYVESNTDRNESKHDISAMVLSRESLSDSFK</sequence>
<dbReference type="Proteomes" id="UP001064048">
    <property type="component" value="Chromosome 9"/>
</dbReference>
<comment type="caution">
    <text evidence="1">The sequence shown here is derived from an EMBL/GenBank/DDBJ whole genome shotgun (WGS) entry which is preliminary data.</text>
</comment>
<evidence type="ECO:0000313" key="1">
    <source>
        <dbReference type="EMBL" id="KAI8442339.1"/>
    </source>
</evidence>
<name>A0ACC0L0M3_CHOFU</name>
<accession>A0ACC0L0M3</accession>
<gene>
    <name evidence="1" type="ORF">MSG28_005870</name>
</gene>
<proteinExistence type="predicted"/>
<protein>
    <submittedName>
        <fullName evidence="1">Uncharacterized protein</fullName>
    </submittedName>
</protein>
<dbReference type="EMBL" id="CM046109">
    <property type="protein sequence ID" value="KAI8442339.1"/>
    <property type="molecule type" value="Genomic_DNA"/>
</dbReference>
<keyword evidence="2" id="KW-1185">Reference proteome</keyword>
<organism evidence="1 2">
    <name type="scientific">Choristoneura fumiferana</name>
    <name type="common">Spruce budworm moth</name>
    <name type="synonym">Archips fumiferana</name>
    <dbReference type="NCBI Taxonomy" id="7141"/>
    <lineage>
        <taxon>Eukaryota</taxon>
        <taxon>Metazoa</taxon>
        <taxon>Ecdysozoa</taxon>
        <taxon>Arthropoda</taxon>
        <taxon>Hexapoda</taxon>
        <taxon>Insecta</taxon>
        <taxon>Pterygota</taxon>
        <taxon>Neoptera</taxon>
        <taxon>Endopterygota</taxon>
        <taxon>Lepidoptera</taxon>
        <taxon>Glossata</taxon>
        <taxon>Ditrysia</taxon>
        <taxon>Tortricoidea</taxon>
        <taxon>Tortricidae</taxon>
        <taxon>Tortricinae</taxon>
        <taxon>Choristoneura</taxon>
    </lineage>
</organism>
<evidence type="ECO:0000313" key="2">
    <source>
        <dbReference type="Proteomes" id="UP001064048"/>
    </source>
</evidence>